<accession>A0A0E9XAQ9</accession>
<protein>
    <submittedName>
        <fullName evidence="1">Uncharacterized protein</fullName>
    </submittedName>
</protein>
<proteinExistence type="predicted"/>
<name>A0A0E9XAQ9_ANGAN</name>
<organism evidence="1">
    <name type="scientific">Anguilla anguilla</name>
    <name type="common">European freshwater eel</name>
    <name type="synonym">Muraena anguilla</name>
    <dbReference type="NCBI Taxonomy" id="7936"/>
    <lineage>
        <taxon>Eukaryota</taxon>
        <taxon>Metazoa</taxon>
        <taxon>Chordata</taxon>
        <taxon>Craniata</taxon>
        <taxon>Vertebrata</taxon>
        <taxon>Euteleostomi</taxon>
        <taxon>Actinopterygii</taxon>
        <taxon>Neopterygii</taxon>
        <taxon>Teleostei</taxon>
        <taxon>Anguilliformes</taxon>
        <taxon>Anguillidae</taxon>
        <taxon>Anguilla</taxon>
    </lineage>
</organism>
<reference evidence="1" key="1">
    <citation type="submission" date="2014-11" db="EMBL/GenBank/DDBJ databases">
        <authorList>
            <person name="Amaro Gonzalez C."/>
        </authorList>
    </citation>
    <scope>NUCLEOTIDE SEQUENCE</scope>
</reference>
<sequence length="45" mass="5094">MPTRKNTRSLSAMASEKTARAVTTTLHLQSFSCRPENFYICDSEI</sequence>
<reference evidence="1" key="2">
    <citation type="journal article" date="2015" name="Fish Shellfish Immunol.">
        <title>Early steps in the European eel (Anguilla anguilla)-Vibrio vulnificus interaction in the gills: Role of the RtxA13 toxin.</title>
        <authorList>
            <person name="Callol A."/>
            <person name="Pajuelo D."/>
            <person name="Ebbesson L."/>
            <person name="Teles M."/>
            <person name="MacKenzie S."/>
            <person name="Amaro C."/>
        </authorList>
    </citation>
    <scope>NUCLEOTIDE SEQUENCE</scope>
</reference>
<evidence type="ECO:0000313" key="1">
    <source>
        <dbReference type="EMBL" id="JAH98915.1"/>
    </source>
</evidence>
<dbReference type="AlphaFoldDB" id="A0A0E9XAQ9"/>
<dbReference type="EMBL" id="GBXM01009662">
    <property type="protein sequence ID" value="JAH98915.1"/>
    <property type="molecule type" value="Transcribed_RNA"/>
</dbReference>